<keyword evidence="2" id="KW-0349">Heme</keyword>
<evidence type="ECO:0000256" key="3">
    <source>
        <dbReference type="SAM" id="SignalP"/>
    </source>
</evidence>
<evidence type="ECO:0000256" key="2">
    <source>
        <dbReference type="PIRSR" id="PIRSR602401-1"/>
    </source>
</evidence>
<dbReference type="Proteomes" id="UP000799538">
    <property type="component" value="Unassembled WGS sequence"/>
</dbReference>
<feature type="non-terminal residue" evidence="4">
    <location>
        <position position="561"/>
    </location>
</feature>
<comment type="similarity">
    <text evidence="1">Belongs to the cytochrome P450 family.</text>
</comment>
<keyword evidence="2" id="KW-0479">Metal-binding</keyword>
<dbReference type="GO" id="GO:0004497">
    <property type="term" value="F:monooxygenase activity"/>
    <property type="evidence" value="ECO:0007669"/>
    <property type="project" value="InterPro"/>
</dbReference>
<dbReference type="GO" id="GO:0005506">
    <property type="term" value="F:iron ion binding"/>
    <property type="evidence" value="ECO:0007669"/>
    <property type="project" value="InterPro"/>
</dbReference>
<accession>A0A6A6FY68</accession>
<dbReference type="Pfam" id="PF00067">
    <property type="entry name" value="p450"/>
    <property type="match status" value="1"/>
</dbReference>
<feature type="signal peptide" evidence="3">
    <location>
        <begin position="1"/>
        <end position="25"/>
    </location>
</feature>
<dbReference type="PRINTS" id="PR00385">
    <property type="entry name" value="P450"/>
</dbReference>
<dbReference type="PANTHER" id="PTHR24305:SF166">
    <property type="entry name" value="CYTOCHROME P450 12A4, MITOCHONDRIAL-RELATED"/>
    <property type="match status" value="1"/>
</dbReference>
<keyword evidence="2" id="KW-0408">Iron</keyword>
<evidence type="ECO:0000256" key="1">
    <source>
        <dbReference type="ARBA" id="ARBA00010617"/>
    </source>
</evidence>
<dbReference type="Gene3D" id="1.10.630.10">
    <property type="entry name" value="Cytochrome P450"/>
    <property type="match status" value="1"/>
</dbReference>
<feature type="chain" id="PRO_5025431921" evidence="3">
    <location>
        <begin position="26"/>
        <end position="561"/>
    </location>
</feature>
<organism evidence="4 5">
    <name type="scientific">Elsinoe ampelina</name>
    <dbReference type="NCBI Taxonomy" id="302913"/>
    <lineage>
        <taxon>Eukaryota</taxon>
        <taxon>Fungi</taxon>
        <taxon>Dikarya</taxon>
        <taxon>Ascomycota</taxon>
        <taxon>Pezizomycotina</taxon>
        <taxon>Dothideomycetes</taxon>
        <taxon>Dothideomycetidae</taxon>
        <taxon>Myriangiales</taxon>
        <taxon>Elsinoaceae</taxon>
        <taxon>Elsinoe</taxon>
    </lineage>
</organism>
<protein>
    <submittedName>
        <fullName evidence="4">Cytochrome P450</fullName>
    </submittedName>
</protein>
<gene>
    <name evidence="4" type="ORF">BDZ85DRAFT_167212</name>
</gene>
<feature type="binding site" description="axial binding residue" evidence="2">
    <location>
        <position position="488"/>
    </location>
    <ligand>
        <name>heme</name>
        <dbReference type="ChEBI" id="CHEBI:30413"/>
    </ligand>
    <ligandPart>
        <name>Fe</name>
        <dbReference type="ChEBI" id="CHEBI:18248"/>
    </ligandPart>
</feature>
<dbReference type="PANTHER" id="PTHR24305">
    <property type="entry name" value="CYTOCHROME P450"/>
    <property type="match status" value="1"/>
</dbReference>
<dbReference type="InterPro" id="IPR050121">
    <property type="entry name" value="Cytochrome_P450_monoxygenase"/>
</dbReference>
<evidence type="ECO:0000313" key="4">
    <source>
        <dbReference type="EMBL" id="KAF2218435.1"/>
    </source>
</evidence>
<evidence type="ECO:0000313" key="5">
    <source>
        <dbReference type="Proteomes" id="UP000799538"/>
    </source>
</evidence>
<dbReference type="InterPro" id="IPR036396">
    <property type="entry name" value="Cyt_P450_sf"/>
</dbReference>
<dbReference type="GO" id="GO:0020037">
    <property type="term" value="F:heme binding"/>
    <property type="evidence" value="ECO:0007669"/>
    <property type="project" value="InterPro"/>
</dbReference>
<dbReference type="InterPro" id="IPR002401">
    <property type="entry name" value="Cyt_P450_E_grp-I"/>
</dbReference>
<sequence length="561" mass="62699">LSLLHTHRLALALSLPLIHAPITWQSPLQPLLHPLLSPIFTPLSRLPYPFSLLGKWYHFSPLAWPFLDRRKAHDALGPAMAIVSPHKLEIIIADPGAVRDVLKGWREWEKPADVYALFDVFGRNVNTVNGAEWMRHRKVGAVGFRKGNCGVVWREGRRQVGGMVGWFGEGGDGQGAKERTDVDLERLREGVSLLAMHVLMAAGFGREYAFGGKGLDKKEEGFEMSYGGALQYLLRNMMMTILFSAIKVPGWMLPASLRKLKLARGEFQRHLELRIEEEREAFRREEKEGKSRLGDTLAASLVRANELAKKEDGGKFVLSDDELYGNFFLYNLAGFETTSTQLAYTIPLLAVYPEIQAWVREEVDLVMAEGGDYAEMYPKLVRTLALLYETLRLIGSAQQLPRTTGSQSRNLTIAGRTLSIPPDTLVSINFPAIHLDESVWGKDAHLWKPKRWVASTPTSEIKNSSKTMDGSGPDGMSFIAWVAGPRVCPGKKFSQVEFVSVIFSLLSEYTIEVGAKMYEGLEGTVGQHWDEVARGRLLDVVMDGTFDLAPKVKHPTRGEVR</sequence>
<keyword evidence="3" id="KW-0732">Signal</keyword>
<dbReference type="OrthoDB" id="1470350at2759"/>
<dbReference type="EMBL" id="ML992546">
    <property type="protein sequence ID" value="KAF2218435.1"/>
    <property type="molecule type" value="Genomic_DNA"/>
</dbReference>
<keyword evidence="5" id="KW-1185">Reference proteome</keyword>
<comment type="cofactor">
    <cofactor evidence="2">
        <name>heme</name>
        <dbReference type="ChEBI" id="CHEBI:30413"/>
    </cofactor>
</comment>
<dbReference type="InterPro" id="IPR001128">
    <property type="entry name" value="Cyt_P450"/>
</dbReference>
<name>A0A6A6FY68_9PEZI</name>
<dbReference type="PRINTS" id="PR00463">
    <property type="entry name" value="EP450I"/>
</dbReference>
<dbReference type="AlphaFoldDB" id="A0A6A6FY68"/>
<dbReference type="SUPFAM" id="SSF48264">
    <property type="entry name" value="Cytochrome P450"/>
    <property type="match status" value="1"/>
</dbReference>
<feature type="non-terminal residue" evidence="4">
    <location>
        <position position="1"/>
    </location>
</feature>
<proteinExistence type="inferred from homology"/>
<reference evidence="5" key="1">
    <citation type="journal article" date="2020" name="Stud. Mycol.">
        <title>101 Dothideomycetes genomes: A test case for predicting lifestyles and emergence of pathogens.</title>
        <authorList>
            <person name="Haridas S."/>
            <person name="Albert R."/>
            <person name="Binder M."/>
            <person name="Bloem J."/>
            <person name="LaButti K."/>
            <person name="Salamov A."/>
            <person name="Andreopoulos B."/>
            <person name="Baker S."/>
            <person name="Barry K."/>
            <person name="Bills G."/>
            <person name="Bluhm B."/>
            <person name="Cannon C."/>
            <person name="Castanera R."/>
            <person name="Culley D."/>
            <person name="Daum C."/>
            <person name="Ezra D."/>
            <person name="Gonzalez J."/>
            <person name="Henrissat B."/>
            <person name="Kuo A."/>
            <person name="Liang C."/>
            <person name="Lipzen A."/>
            <person name="Lutzoni F."/>
            <person name="Magnuson J."/>
            <person name="Mondo S."/>
            <person name="Nolan M."/>
            <person name="Ohm R."/>
            <person name="Pangilinan J."/>
            <person name="Park H.-J."/>
            <person name="Ramirez L."/>
            <person name="Alfaro M."/>
            <person name="Sun H."/>
            <person name="Tritt A."/>
            <person name="Yoshinaga Y."/>
            <person name="Zwiers L.-H."/>
            <person name="Turgeon B."/>
            <person name="Goodwin S."/>
            <person name="Spatafora J."/>
            <person name="Crous P."/>
            <person name="Grigoriev I."/>
        </authorList>
    </citation>
    <scope>NUCLEOTIDE SEQUENCE [LARGE SCALE GENOMIC DNA]</scope>
    <source>
        <strain evidence="5">CECT 20119</strain>
    </source>
</reference>
<dbReference type="GO" id="GO:0016705">
    <property type="term" value="F:oxidoreductase activity, acting on paired donors, with incorporation or reduction of molecular oxygen"/>
    <property type="evidence" value="ECO:0007669"/>
    <property type="project" value="InterPro"/>
</dbReference>